<dbReference type="Pfam" id="PF08668">
    <property type="entry name" value="HDOD"/>
    <property type="match status" value="1"/>
</dbReference>
<keyword evidence="3" id="KW-1185">Reference proteome</keyword>
<dbReference type="InterPro" id="IPR013976">
    <property type="entry name" value="HDOD"/>
</dbReference>
<dbReference type="PANTHER" id="PTHR33525:SF3">
    <property type="entry name" value="RIBONUCLEASE Y"/>
    <property type="match status" value="1"/>
</dbReference>
<sequence>MALQTSPPDSGPSPARRISLAALEPGMVLEEDVARDDGVLLVPRGTVLTERLISLLHAWPVRHQTTCVLADGQGTGPQPPCQPQAESLDLTAAAAALEPRFVHCDLEEPGQAALFTQSLPRAARLLRARGPHGLDLPGPVAPEALPPAPTSPPPGPMAIIEADPKLTSLPDVFVRISEALNDPNSTAKEAAEAIGKDTSLSAKLLQLVNSAFYGFPVKVDTLSRAVTIVGSRQLTTLALGISVIGLFKDLPEGLVNMRDFWKHSIGCGVIASNLAQAGTNGTGETVEVERLFVAGLLHDVGRLVLYRNLPRHTAHVLAMARDEGILLRQAERAMLGFDHATLGGMLLRRWRFPENLEQAVRGHHGGQVPMGRTLPAMIHLADAAVGSLCIGSSGEVYAPPLSPAAWTTVGLTPEALGQALTVAEGQAAEIISLFLAEEA</sequence>
<dbReference type="Gene3D" id="1.10.3210.10">
    <property type="entry name" value="Hypothetical protein af1432"/>
    <property type="match status" value="1"/>
</dbReference>
<organism evidence="2 3">
    <name type="scientific">Solidesulfovibrio carbinolicus</name>
    <dbReference type="NCBI Taxonomy" id="296842"/>
    <lineage>
        <taxon>Bacteria</taxon>
        <taxon>Pseudomonadati</taxon>
        <taxon>Thermodesulfobacteriota</taxon>
        <taxon>Desulfovibrionia</taxon>
        <taxon>Desulfovibrionales</taxon>
        <taxon>Desulfovibrionaceae</taxon>
        <taxon>Solidesulfovibrio</taxon>
    </lineage>
</organism>
<dbReference type="EMBL" id="CP026538">
    <property type="protein sequence ID" value="QAZ66016.1"/>
    <property type="molecule type" value="Genomic_DNA"/>
</dbReference>
<proteinExistence type="predicted"/>
<dbReference type="PANTHER" id="PTHR33525">
    <property type="match status" value="1"/>
</dbReference>
<feature type="domain" description="HDOD" evidence="1">
    <location>
        <begin position="166"/>
        <end position="366"/>
    </location>
</feature>
<dbReference type="InterPro" id="IPR006675">
    <property type="entry name" value="HDIG_dom"/>
</dbReference>
<dbReference type="CDD" id="cd00077">
    <property type="entry name" value="HDc"/>
    <property type="match status" value="1"/>
</dbReference>
<keyword evidence="2" id="KW-0378">Hydrolase</keyword>
<gene>
    <name evidence="2" type="ORF">C3Y92_01670</name>
</gene>
<dbReference type="KEGG" id="dcb:C3Y92_01670"/>
<dbReference type="InterPro" id="IPR003607">
    <property type="entry name" value="HD/PDEase_dom"/>
</dbReference>
<dbReference type="Proteomes" id="UP000293296">
    <property type="component" value="Chromosome"/>
</dbReference>
<dbReference type="PROSITE" id="PS51833">
    <property type="entry name" value="HDOD"/>
    <property type="match status" value="1"/>
</dbReference>
<dbReference type="AlphaFoldDB" id="A0A4P6HHQ5"/>
<evidence type="ECO:0000313" key="2">
    <source>
        <dbReference type="EMBL" id="QAZ66016.1"/>
    </source>
</evidence>
<dbReference type="RefSeq" id="WP_129348888.1">
    <property type="nucleotide sequence ID" value="NZ_CP026538.1"/>
</dbReference>
<protein>
    <submittedName>
        <fullName evidence="2">Phosphohydrolase</fullName>
    </submittedName>
</protein>
<dbReference type="InterPro" id="IPR052340">
    <property type="entry name" value="RNase_Y/CdgJ"/>
</dbReference>
<accession>A0A4P6HHQ5</accession>
<dbReference type="OrthoDB" id="9803649at2"/>
<evidence type="ECO:0000259" key="1">
    <source>
        <dbReference type="PROSITE" id="PS51833"/>
    </source>
</evidence>
<dbReference type="SUPFAM" id="SSF109604">
    <property type="entry name" value="HD-domain/PDEase-like"/>
    <property type="match status" value="1"/>
</dbReference>
<dbReference type="NCBIfam" id="TIGR00277">
    <property type="entry name" value="HDIG"/>
    <property type="match status" value="1"/>
</dbReference>
<evidence type="ECO:0000313" key="3">
    <source>
        <dbReference type="Proteomes" id="UP000293296"/>
    </source>
</evidence>
<dbReference type="GO" id="GO:0016787">
    <property type="term" value="F:hydrolase activity"/>
    <property type="evidence" value="ECO:0007669"/>
    <property type="project" value="UniProtKB-KW"/>
</dbReference>
<reference evidence="2 3" key="1">
    <citation type="submission" date="2018-02" db="EMBL/GenBank/DDBJ databases">
        <title>Genome sequence of Desulfovibrio carbinolicus DSM 3852.</title>
        <authorList>
            <person name="Wilbanks E."/>
            <person name="Skennerton C.T."/>
            <person name="Orphan V.J."/>
        </authorList>
    </citation>
    <scope>NUCLEOTIDE SEQUENCE [LARGE SCALE GENOMIC DNA]</scope>
    <source>
        <strain evidence="2 3">DSM 3852</strain>
    </source>
</reference>
<name>A0A4P6HHQ5_9BACT</name>